<keyword evidence="2" id="KW-1185">Reference proteome</keyword>
<gene>
    <name evidence="1" type="ORF">ACFPM4_14575</name>
</gene>
<name>A0ABW0LJL9_9BACI</name>
<dbReference type="Proteomes" id="UP001596147">
    <property type="component" value="Unassembled WGS sequence"/>
</dbReference>
<evidence type="ECO:0000313" key="2">
    <source>
        <dbReference type="Proteomes" id="UP001596147"/>
    </source>
</evidence>
<dbReference type="GO" id="GO:0004519">
    <property type="term" value="F:endonuclease activity"/>
    <property type="evidence" value="ECO:0007669"/>
    <property type="project" value="UniProtKB-KW"/>
</dbReference>
<dbReference type="EMBL" id="JBHSMC010000020">
    <property type="protein sequence ID" value="MFC5465954.1"/>
    <property type="molecule type" value="Genomic_DNA"/>
</dbReference>
<evidence type="ECO:0000313" key="1">
    <source>
        <dbReference type="EMBL" id="MFC5465954.1"/>
    </source>
</evidence>
<reference evidence="2" key="1">
    <citation type="journal article" date="2019" name="Int. J. Syst. Evol. Microbiol.">
        <title>The Global Catalogue of Microorganisms (GCM) 10K type strain sequencing project: providing services to taxonomists for standard genome sequencing and annotation.</title>
        <authorList>
            <consortium name="The Broad Institute Genomics Platform"/>
            <consortium name="The Broad Institute Genome Sequencing Center for Infectious Disease"/>
            <person name="Wu L."/>
            <person name="Ma J."/>
        </authorList>
    </citation>
    <scope>NUCLEOTIDE SEQUENCE [LARGE SCALE GENOMIC DNA]</scope>
    <source>
        <strain evidence="2">CGMCC 1.12237</strain>
    </source>
</reference>
<keyword evidence="1" id="KW-0255">Endonuclease</keyword>
<proteinExistence type="predicted"/>
<dbReference type="EC" id="3.1.21.-" evidence="1"/>
<sequence>MNKKTIYKTLIEQVEYEVDLPEELVKKLAYKRICTIKYNKIKFNATGFVIYKDIIIIIFPKSYKLEDDNRINIQEHIQVLFQTLLKYKNEANVDTWEMDLLGGARGEYQGSLFIAYRLIQDFVNNGLLIKEIKNKTLSFSGNIDWGTTIAKRQPLFSGNSVIYTEIISRKTTVDSQNQLIKLQKYCVYMSIEKFGWLFGFDKDNHILDVNDLNIDVSNAINFLTMELNSTYVEREVIVINLIRDFLVGVDQKQNEERIETLVTPYFQNVWELICSKNFNSQYSELKQIVPKLKWEIKSKAVTQSQRPDIIILKERVMYIYDAKYYNVDLNLPGWQDVVKQLFYAHTIFSNIKSPHFKIQDKNLEKKLKKIERVENIFLFPSGDKSPIKYIGKVNIENNDDFNDIKAYKVNTFYAMKCYIGKELFNYNYQIRN</sequence>
<keyword evidence="1" id="KW-0378">Hydrolase</keyword>
<dbReference type="Pfam" id="PF09563">
    <property type="entry name" value="RE_LlaJI"/>
    <property type="match status" value="1"/>
</dbReference>
<accession>A0ABW0LJL9</accession>
<dbReference type="RefSeq" id="WP_382353148.1">
    <property type="nucleotide sequence ID" value="NZ_JBHSMC010000020.1"/>
</dbReference>
<dbReference type="InterPro" id="IPR018579">
    <property type="entry name" value="Restrct_endonuc_II_LlaJI"/>
</dbReference>
<comment type="caution">
    <text evidence="1">The sequence shown here is derived from an EMBL/GenBank/DDBJ whole genome shotgun (WGS) entry which is preliminary data.</text>
</comment>
<keyword evidence="1" id="KW-0540">Nuclease</keyword>
<dbReference type="GO" id="GO:0016787">
    <property type="term" value="F:hydrolase activity"/>
    <property type="evidence" value="ECO:0007669"/>
    <property type="project" value="UniProtKB-KW"/>
</dbReference>
<protein>
    <submittedName>
        <fullName evidence="1">LlaJI family restriction endonuclease</fullName>
        <ecNumber evidence="1">3.1.21.-</ecNumber>
    </submittedName>
</protein>
<organism evidence="1 2">
    <name type="scientific">Lederbergia graminis</name>
    <dbReference type="NCBI Taxonomy" id="735518"/>
    <lineage>
        <taxon>Bacteria</taxon>
        <taxon>Bacillati</taxon>
        <taxon>Bacillota</taxon>
        <taxon>Bacilli</taxon>
        <taxon>Bacillales</taxon>
        <taxon>Bacillaceae</taxon>
        <taxon>Lederbergia</taxon>
    </lineage>
</organism>